<dbReference type="CDD" id="cd19410">
    <property type="entry name" value="HK9-like_sensor"/>
    <property type="match status" value="1"/>
</dbReference>
<sequence length="1069" mass="118682">MSSPRKERWALESIIIYGFISFFALLVVLGITSIFYLQRFSETNRWITHTNEVISKLDRGLALFNQLEVSQRGFLLTGDNSSINRRDIALAELQKDITELAVLTKDNSFQQNQISLLRRLIERRLNYFNQLVDSTKLISSDKMREILRKDTIRREDMLEIRGVFSAMSLEEQHLLDDRTKLEQDHAKDLLTLFTVMSVAILIFFPLLIWRIRRDLTIRKQAAAEQRRLTDILDASPDLIANANLQGEYFYLNRGGRRLLGIAENEDISAQAISRMRPDWATDLIQNKAIPTALSSGVWSGETAFISRTGIHIPVSQVVVVHKDSNGVPTHLSTVARNVSDFKQIEYDLKNAAVYDQTHSEVLRLFNANYDRAHILPNMLEILASNHAFPVSAVYGYDEWSGCYNLESAHAAPSDILTEFKLGHGIIGEALHKNQTLILRDVEAFPSLTIETGLLSIKPAGIIICPVSYQEKRLAVLVLAASRAVTDRDQTFIERLSAQLGVALHNIQQYGDLKLLAEQLHLRSEEIGLKNEQLLEADKMKSEFLATMSHELRTPLNAIIGFSEILRDGLIGKLAAKQKTYVNDIFESGQHLLSLINDVLDLSKIEAGRMELEGEMVDVKGLLQNSLSIVKEKAASQHIKLLSELPDALGHAWLDSRKVKQIVYNLLSNAVKFTPEGGQITLQASLVERDSVLEQIRDIPKTHYSPIGDASQFIQISITDTGIGIAPEDISRLFQPFVQVESTLSRRFEGTGLGLALVRKLAGLHSGAVAVTSTPGAGSTFTVWLQYNPNLGDSTLASIQPGDSLRPFVHTDTPHVLVLEDDDRAADLIRLQLELDNCRVTRAATAEIALTILAGGDPPDLITLDILLPGMDGWEFLTKLKTDAKLAHIPVVILSIIADSNRGLSLGAAQVLQKPVSADDLQSALSTLGFNKPGKNQPGAKVLVVDDDPKAVEIISSYLEHAKHTVLRAYGGVEATHLAKVAQPDLIVLDLMMPEINGFEVVEELRQDKLTAKIPIIIVTSKFLTPQEQQTLKGHVLAVLEKSEFNHGNFITEVHRALSGKKKRISKARA</sequence>
<dbReference type="InterPro" id="IPR011006">
    <property type="entry name" value="CheY-like_superfamily"/>
</dbReference>
<keyword evidence="3 6" id="KW-0597">Phosphoprotein</keyword>
<feature type="domain" description="PAS" evidence="10">
    <location>
        <begin position="224"/>
        <end position="296"/>
    </location>
</feature>
<evidence type="ECO:0000259" key="9">
    <source>
        <dbReference type="PROSITE" id="PS50110"/>
    </source>
</evidence>
<feature type="modified residue" description="4-aspartylphosphate" evidence="6">
    <location>
        <position position="989"/>
    </location>
</feature>
<evidence type="ECO:0000259" key="10">
    <source>
        <dbReference type="PROSITE" id="PS50112"/>
    </source>
</evidence>
<proteinExistence type="predicted"/>
<keyword evidence="5" id="KW-0418">Kinase</keyword>
<dbReference type="EC" id="2.7.13.3" evidence="2"/>
<reference evidence="12" key="1">
    <citation type="journal article" date="2019" name="Int. J. Syst. Evol. Microbiol.">
        <title>The Global Catalogue of Microorganisms (GCM) 10K type strain sequencing project: providing services to taxonomists for standard genome sequencing and annotation.</title>
        <authorList>
            <consortium name="The Broad Institute Genomics Platform"/>
            <consortium name="The Broad Institute Genome Sequencing Center for Infectious Disease"/>
            <person name="Wu L."/>
            <person name="Ma J."/>
        </authorList>
    </citation>
    <scope>NUCLEOTIDE SEQUENCE [LARGE SCALE GENOMIC DNA]</scope>
    <source>
        <strain evidence="12">CCUG 58412</strain>
    </source>
</reference>
<dbReference type="PRINTS" id="PR00344">
    <property type="entry name" value="BCTRLSENSOR"/>
</dbReference>
<dbReference type="InterPro" id="IPR036097">
    <property type="entry name" value="HisK_dim/P_sf"/>
</dbReference>
<dbReference type="PROSITE" id="PS50110">
    <property type="entry name" value="RESPONSE_REGULATORY"/>
    <property type="match status" value="2"/>
</dbReference>
<evidence type="ECO:0000256" key="3">
    <source>
        <dbReference type="ARBA" id="ARBA00022553"/>
    </source>
</evidence>
<dbReference type="PANTHER" id="PTHR43047">
    <property type="entry name" value="TWO-COMPONENT HISTIDINE PROTEIN KINASE"/>
    <property type="match status" value="1"/>
</dbReference>
<dbReference type="Gene3D" id="3.30.565.10">
    <property type="entry name" value="Histidine kinase-like ATPase, C-terminal domain"/>
    <property type="match status" value="1"/>
</dbReference>
<dbReference type="RefSeq" id="WP_379055691.1">
    <property type="nucleotide sequence ID" value="NZ_JBHTKB010000001.1"/>
</dbReference>
<dbReference type="InterPro" id="IPR036890">
    <property type="entry name" value="HATPase_C_sf"/>
</dbReference>
<feature type="transmembrane region" description="Helical" evidence="7">
    <location>
        <begin position="14"/>
        <end position="37"/>
    </location>
</feature>
<dbReference type="InterPro" id="IPR035965">
    <property type="entry name" value="PAS-like_dom_sf"/>
</dbReference>
<gene>
    <name evidence="11" type="ORF">ACFQ1Z_03490</name>
</gene>
<dbReference type="Pfam" id="PF05227">
    <property type="entry name" value="CHASE3"/>
    <property type="match status" value="1"/>
</dbReference>
<dbReference type="Gene3D" id="1.10.287.130">
    <property type="match status" value="1"/>
</dbReference>
<evidence type="ECO:0000256" key="1">
    <source>
        <dbReference type="ARBA" id="ARBA00000085"/>
    </source>
</evidence>
<dbReference type="SMART" id="SM00065">
    <property type="entry name" value="GAF"/>
    <property type="match status" value="1"/>
</dbReference>
<dbReference type="SUPFAM" id="SSF47384">
    <property type="entry name" value="Homodimeric domain of signal transducing histidine kinase"/>
    <property type="match status" value="1"/>
</dbReference>
<dbReference type="InterPro" id="IPR001789">
    <property type="entry name" value="Sig_transdc_resp-reg_receiver"/>
</dbReference>
<evidence type="ECO:0000313" key="11">
    <source>
        <dbReference type="EMBL" id="MFD0912604.1"/>
    </source>
</evidence>
<dbReference type="PROSITE" id="PS50109">
    <property type="entry name" value="HIS_KIN"/>
    <property type="match status" value="1"/>
</dbReference>
<evidence type="ECO:0000256" key="6">
    <source>
        <dbReference type="PROSITE-ProRule" id="PRU00169"/>
    </source>
</evidence>
<dbReference type="PROSITE" id="PS50112">
    <property type="entry name" value="PAS"/>
    <property type="match status" value="1"/>
</dbReference>
<keyword evidence="7" id="KW-1133">Transmembrane helix</keyword>
<dbReference type="InterPro" id="IPR003018">
    <property type="entry name" value="GAF"/>
</dbReference>
<evidence type="ECO:0000259" key="8">
    <source>
        <dbReference type="PROSITE" id="PS50109"/>
    </source>
</evidence>
<name>A0ABW3F459_9PROT</name>
<dbReference type="InterPro" id="IPR000014">
    <property type="entry name" value="PAS"/>
</dbReference>
<dbReference type="InterPro" id="IPR029016">
    <property type="entry name" value="GAF-like_dom_sf"/>
</dbReference>
<protein>
    <recommendedName>
        <fullName evidence="2">histidine kinase</fullName>
        <ecNumber evidence="2">2.7.13.3</ecNumber>
    </recommendedName>
</protein>
<dbReference type="SUPFAM" id="SSF55785">
    <property type="entry name" value="PYP-like sensor domain (PAS domain)"/>
    <property type="match status" value="1"/>
</dbReference>
<dbReference type="SUPFAM" id="SSF55781">
    <property type="entry name" value="GAF domain-like"/>
    <property type="match status" value="1"/>
</dbReference>
<dbReference type="SMART" id="SM00448">
    <property type="entry name" value="REC"/>
    <property type="match status" value="2"/>
</dbReference>
<comment type="caution">
    <text evidence="11">The sequence shown here is derived from an EMBL/GenBank/DDBJ whole genome shotgun (WGS) entry which is preliminary data.</text>
</comment>
<feature type="domain" description="Response regulatory" evidence="9">
    <location>
        <begin position="940"/>
        <end position="1056"/>
    </location>
</feature>
<dbReference type="Pfam" id="PF02518">
    <property type="entry name" value="HATPase_c"/>
    <property type="match status" value="1"/>
</dbReference>
<dbReference type="Pfam" id="PF13185">
    <property type="entry name" value="GAF_2"/>
    <property type="match status" value="1"/>
</dbReference>
<dbReference type="Pfam" id="PF00512">
    <property type="entry name" value="HisKA"/>
    <property type="match status" value="1"/>
</dbReference>
<dbReference type="InterPro" id="IPR005467">
    <property type="entry name" value="His_kinase_dom"/>
</dbReference>
<dbReference type="InterPro" id="IPR007891">
    <property type="entry name" value="CHASE3"/>
</dbReference>
<accession>A0ABW3F459</accession>
<feature type="domain" description="Histidine kinase" evidence="8">
    <location>
        <begin position="546"/>
        <end position="788"/>
    </location>
</feature>
<dbReference type="InterPro" id="IPR003594">
    <property type="entry name" value="HATPase_dom"/>
</dbReference>
<dbReference type="SUPFAM" id="SSF55874">
    <property type="entry name" value="ATPase domain of HSP90 chaperone/DNA topoisomerase II/histidine kinase"/>
    <property type="match status" value="1"/>
</dbReference>
<keyword evidence="7" id="KW-0812">Transmembrane</keyword>
<feature type="transmembrane region" description="Helical" evidence="7">
    <location>
        <begin position="189"/>
        <end position="209"/>
    </location>
</feature>
<dbReference type="Gene3D" id="3.30.450.40">
    <property type="match status" value="1"/>
</dbReference>
<feature type="modified residue" description="4-aspartylphosphate" evidence="6">
    <location>
        <position position="864"/>
    </location>
</feature>
<comment type="catalytic activity">
    <reaction evidence="1">
        <text>ATP + protein L-histidine = ADP + protein N-phospho-L-histidine.</text>
        <dbReference type="EC" id="2.7.13.3"/>
    </reaction>
</comment>
<dbReference type="InterPro" id="IPR003661">
    <property type="entry name" value="HisK_dim/P_dom"/>
</dbReference>
<keyword evidence="12" id="KW-1185">Reference proteome</keyword>
<evidence type="ECO:0000313" key="12">
    <source>
        <dbReference type="Proteomes" id="UP001597128"/>
    </source>
</evidence>
<dbReference type="CDD" id="cd00082">
    <property type="entry name" value="HisKA"/>
    <property type="match status" value="1"/>
</dbReference>
<dbReference type="EMBL" id="JBHTKB010000001">
    <property type="protein sequence ID" value="MFD0912604.1"/>
    <property type="molecule type" value="Genomic_DNA"/>
</dbReference>
<evidence type="ECO:0000256" key="2">
    <source>
        <dbReference type="ARBA" id="ARBA00012438"/>
    </source>
</evidence>
<dbReference type="CDD" id="cd16922">
    <property type="entry name" value="HATPase_EvgS-ArcB-TorS-like"/>
    <property type="match status" value="1"/>
</dbReference>
<dbReference type="Gene3D" id="3.30.450.20">
    <property type="entry name" value="PAS domain"/>
    <property type="match status" value="1"/>
</dbReference>
<evidence type="ECO:0000256" key="5">
    <source>
        <dbReference type="ARBA" id="ARBA00022777"/>
    </source>
</evidence>
<dbReference type="Gene3D" id="3.40.50.2300">
    <property type="match status" value="2"/>
</dbReference>
<keyword evidence="7" id="KW-0472">Membrane</keyword>
<dbReference type="SMART" id="SM00388">
    <property type="entry name" value="HisKA"/>
    <property type="match status" value="1"/>
</dbReference>
<dbReference type="InterPro" id="IPR004358">
    <property type="entry name" value="Sig_transdc_His_kin-like_C"/>
</dbReference>
<dbReference type="Pfam" id="PF00072">
    <property type="entry name" value="Response_reg"/>
    <property type="match status" value="2"/>
</dbReference>
<dbReference type="SUPFAM" id="SSF52172">
    <property type="entry name" value="CheY-like"/>
    <property type="match status" value="2"/>
</dbReference>
<feature type="domain" description="Response regulatory" evidence="9">
    <location>
        <begin position="814"/>
        <end position="928"/>
    </location>
</feature>
<dbReference type="Proteomes" id="UP001597128">
    <property type="component" value="Unassembled WGS sequence"/>
</dbReference>
<dbReference type="SMART" id="SM00387">
    <property type="entry name" value="HATPase_c"/>
    <property type="match status" value="1"/>
</dbReference>
<keyword evidence="4" id="KW-0808">Transferase</keyword>
<evidence type="ECO:0000256" key="4">
    <source>
        <dbReference type="ARBA" id="ARBA00022679"/>
    </source>
</evidence>
<organism evidence="11 12">
    <name type="scientific">Methylophilus luteus</name>
    <dbReference type="NCBI Taxonomy" id="640108"/>
    <lineage>
        <taxon>Bacteria</taxon>
        <taxon>Pseudomonadati</taxon>
        <taxon>Pseudomonadota</taxon>
        <taxon>Betaproteobacteria</taxon>
        <taxon>Nitrosomonadales</taxon>
        <taxon>Methylophilaceae</taxon>
        <taxon>Methylophilus</taxon>
    </lineage>
</organism>
<dbReference type="PANTHER" id="PTHR43047:SF63">
    <property type="entry name" value="HISTIDINE KINASE"/>
    <property type="match status" value="1"/>
</dbReference>
<evidence type="ECO:0000256" key="7">
    <source>
        <dbReference type="SAM" id="Phobius"/>
    </source>
</evidence>